<sequence length="301" mass="31518">MLEYSAVVTPSRLQTFLAIVEHGSARAAAQRLSVTESAVSAALAALHRELGVPLFERHGRGLRLTDSGRVFAGYARRILGLIDEGVLAARQSGDPERGRVRLGAVTTAGEYLVPGLLAAFRTRYPQVDVTLDIGVRDRVSTLLADHQLDIVIGGRPRSGSGLSTRATRPNSLVVVAAPGRVPPLSKVTWLLREPGSGTRDTTLALLAALQLAPPTLALGSHGAVVASAALGLGVTLVSVDAVAGHLEQGQLQCVPVRGTPLARPWHAVTTATTTATARLFLDHITDRGSAGELAFRARRGG</sequence>
<keyword evidence="3 6" id="KW-0238">DNA-binding</keyword>
<evidence type="ECO:0000256" key="4">
    <source>
        <dbReference type="ARBA" id="ARBA00023163"/>
    </source>
</evidence>
<organism evidence="6 7">
    <name type="scientific">Actinoplanes regularis</name>
    <dbReference type="NCBI Taxonomy" id="52697"/>
    <lineage>
        <taxon>Bacteria</taxon>
        <taxon>Bacillati</taxon>
        <taxon>Actinomycetota</taxon>
        <taxon>Actinomycetes</taxon>
        <taxon>Micromonosporales</taxon>
        <taxon>Micromonosporaceae</taxon>
        <taxon>Actinoplanes</taxon>
    </lineage>
</organism>
<gene>
    <name evidence="6" type="ORF">SAMN06264365_11798</name>
</gene>
<dbReference type="Gene3D" id="1.10.10.10">
    <property type="entry name" value="Winged helix-like DNA-binding domain superfamily/Winged helix DNA-binding domain"/>
    <property type="match status" value="1"/>
</dbReference>
<evidence type="ECO:0000259" key="5">
    <source>
        <dbReference type="PROSITE" id="PS50931"/>
    </source>
</evidence>
<dbReference type="InterPro" id="IPR036388">
    <property type="entry name" value="WH-like_DNA-bd_sf"/>
</dbReference>
<dbReference type="FunFam" id="1.10.10.10:FF:000001">
    <property type="entry name" value="LysR family transcriptional regulator"/>
    <property type="match status" value="1"/>
</dbReference>
<evidence type="ECO:0000256" key="2">
    <source>
        <dbReference type="ARBA" id="ARBA00023015"/>
    </source>
</evidence>
<dbReference type="InterPro" id="IPR005119">
    <property type="entry name" value="LysR_subst-bd"/>
</dbReference>
<dbReference type="InterPro" id="IPR000847">
    <property type="entry name" value="LysR_HTH_N"/>
</dbReference>
<dbReference type="Proteomes" id="UP000198415">
    <property type="component" value="Unassembled WGS sequence"/>
</dbReference>
<dbReference type="SUPFAM" id="SSF53850">
    <property type="entry name" value="Periplasmic binding protein-like II"/>
    <property type="match status" value="1"/>
</dbReference>
<dbReference type="InterPro" id="IPR036390">
    <property type="entry name" value="WH_DNA-bd_sf"/>
</dbReference>
<dbReference type="Gene3D" id="3.40.190.10">
    <property type="entry name" value="Periplasmic binding protein-like II"/>
    <property type="match status" value="2"/>
</dbReference>
<evidence type="ECO:0000256" key="3">
    <source>
        <dbReference type="ARBA" id="ARBA00023125"/>
    </source>
</evidence>
<dbReference type="AlphaFoldDB" id="A0A239F7P3"/>
<name>A0A239F7P3_9ACTN</name>
<dbReference type="EMBL" id="FZNR01000017">
    <property type="protein sequence ID" value="SNS52172.1"/>
    <property type="molecule type" value="Genomic_DNA"/>
</dbReference>
<evidence type="ECO:0000313" key="7">
    <source>
        <dbReference type="Proteomes" id="UP000198415"/>
    </source>
</evidence>
<dbReference type="SUPFAM" id="SSF46785">
    <property type="entry name" value="Winged helix' DNA-binding domain"/>
    <property type="match status" value="1"/>
</dbReference>
<dbReference type="PANTHER" id="PTHR30126:SF39">
    <property type="entry name" value="HTH-TYPE TRANSCRIPTIONAL REGULATOR CYSL"/>
    <property type="match status" value="1"/>
</dbReference>
<evidence type="ECO:0000256" key="1">
    <source>
        <dbReference type="ARBA" id="ARBA00009437"/>
    </source>
</evidence>
<dbReference type="PRINTS" id="PR00039">
    <property type="entry name" value="HTHLYSR"/>
</dbReference>
<feature type="domain" description="HTH lysR-type" evidence="5">
    <location>
        <begin position="8"/>
        <end position="65"/>
    </location>
</feature>
<dbReference type="PANTHER" id="PTHR30126">
    <property type="entry name" value="HTH-TYPE TRANSCRIPTIONAL REGULATOR"/>
    <property type="match status" value="1"/>
</dbReference>
<evidence type="ECO:0000313" key="6">
    <source>
        <dbReference type="EMBL" id="SNS52172.1"/>
    </source>
</evidence>
<dbReference type="Pfam" id="PF00126">
    <property type="entry name" value="HTH_1"/>
    <property type="match status" value="1"/>
</dbReference>
<keyword evidence="2" id="KW-0805">Transcription regulation</keyword>
<protein>
    <submittedName>
        <fullName evidence="6">DNA-binding transcriptional regulator, LysR family</fullName>
    </submittedName>
</protein>
<dbReference type="PROSITE" id="PS50931">
    <property type="entry name" value="HTH_LYSR"/>
    <property type="match status" value="1"/>
</dbReference>
<reference evidence="6 7" key="1">
    <citation type="submission" date="2017-06" db="EMBL/GenBank/DDBJ databases">
        <authorList>
            <person name="Kim H.J."/>
            <person name="Triplett B.A."/>
        </authorList>
    </citation>
    <scope>NUCLEOTIDE SEQUENCE [LARGE SCALE GENOMIC DNA]</scope>
    <source>
        <strain evidence="6 7">DSM 43151</strain>
    </source>
</reference>
<dbReference type="Pfam" id="PF03466">
    <property type="entry name" value="LysR_substrate"/>
    <property type="match status" value="1"/>
</dbReference>
<dbReference type="GO" id="GO:0000976">
    <property type="term" value="F:transcription cis-regulatory region binding"/>
    <property type="evidence" value="ECO:0007669"/>
    <property type="project" value="TreeGrafter"/>
</dbReference>
<accession>A0A239F7P3</accession>
<proteinExistence type="inferred from homology"/>
<dbReference type="GO" id="GO:0003700">
    <property type="term" value="F:DNA-binding transcription factor activity"/>
    <property type="evidence" value="ECO:0007669"/>
    <property type="project" value="InterPro"/>
</dbReference>
<keyword evidence="7" id="KW-1185">Reference proteome</keyword>
<keyword evidence="4" id="KW-0804">Transcription</keyword>
<comment type="similarity">
    <text evidence="1">Belongs to the LysR transcriptional regulatory family.</text>
</comment>